<dbReference type="InterPro" id="IPR049177">
    <property type="entry name" value="MgtC_SapB_SrpB_YhiD_N"/>
</dbReference>
<reference evidence="14" key="10">
    <citation type="submission" date="2020-01" db="EMBL/GenBank/DDBJ databases">
        <title>Bacteria Cultured from War Wounds Associated with the Conflict in Eastern Ukraine.</title>
        <authorList>
            <person name="Snesrud E."/>
            <person name="Galac M.R."/>
            <person name="Mc Gann P."/>
            <person name="Valentine K."/>
            <person name="Viacheslav K."/>
        </authorList>
    </citation>
    <scope>NUCLEOTIDE SEQUENCE</scope>
    <source>
        <strain evidence="14">VNMU148</strain>
    </source>
</reference>
<reference evidence="18 24" key="8">
    <citation type="submission" date="2019-01" db="EMBL/GenBank/DDBJ databases">
        <title>The Pseudomonas aeruginosa pan-genome provides new insights on its population structure, horizontal gene transfer and pathogenicity.</title>
        <authorList>
            <person name="Freschi L."/>
            <person name="Vincent A.T."/>
            <person name="Jeukens J."/>
            <person name="Emond-Rheault J.-G."/>
            <person name="Kukavica-Ibrulj I."/>
            <person name="Dupont M.-J."/>
            <person name="Charette S.J."/>
            <person name="Boyle B."/>
            <person name="Levesque R.C."/>
        </authorList>
    </citation>
    <scope>NUCLEOTIDE SEQUENCE [LARGE SCALE GENOMIC DNA]</scope>
    <source>
        <strain evidence="18 24">PA-W36</strain>
    </source>
</reference>
<reference evidence="19" key="12">
    <citation type="submission" date="2023-10" db="EMBL/GenBank/DDBJ databases">
        <title>Pathogen: clinical or host-associated sample.</title>
        <authorList>
            <person name="Hergert J."/>
            <person name="Casey R."/>
            <person name="Wagner J."/>
            <person name="Young E.L."/>
            <person name="Oakeson K.F."/>
        </authorList>
    </citation>
    <scope>NUCLEOTIDE SEQUENCE</scope>
    <source>
        <strain evidence="19">2021CK-01020</strain>
    </source>
</reference>
<gene>
    <name evidence="17" type="ORF">ALP65_03852</name>
    <name evidence="15" type="ORF">CAZ10_13850</name>
    <name evidence="16" type="ORF">DT376_05330</name>
    <name evidence="13" type="ORF">GNQ48_19580</name>
    <name evidence="14" type="ORF">GUL26_10715</name>
    <name evidence="18" type="ORF">IPC1295_26480</name>
    <name evidence="19" type="ORF">L4V69_17195</name>
    <name evidence="12" type="ORF">PAERUG_P19_London_7_VIM_2_05_10_02679</name>
</gene>
<comment type="similarity">
    <text evidence="2 9">Belongs to the MgtC/SapB family.</text>
</comment>
<dbReference type="RefSeq" id="WP_003102512.1">
    <property type="nucleotide sequence ID" value="NZ_AP014622.1"/>
</dbReference>
<evidence type="ECO:0000256" key="9">
    <source>
        <dbReference type="RuleBase" id="RU365041"/>
    </source>
</evidence>
<evidence type="ECO:0000313" key="15">
    <source>
        <dbReference type="EMBL" id="OTI61778.1"/>
    </source>
</evidence>
<evidence type="ECO:0000256" key="1">
    <source>
        <dbReference type="ARBA" id="ARBA00004651"/>
    </source>
</evidence>
<keyword evidence="5 9" id="KW-0812">Transmembrane</keyword>
<feature type="domain" description="MgtC/SapB/SrpB/YhiD N-terminal" evidence="10">
    <location>
        <begin position="9"/>
        <end position="129"/>
    </location>
</feature>
<evidence type="ECO:0000256" key="4">
    <source>
        <dbReference type="ARBA" id="ARBA00022475"/>
    </source>
</evidence>
<dbReference type="Proteomes" id="UP000253594">
    <property type="component" value="Unassembled WGS sequence"/>
</dbReference>
<reference evidence="19" key="11">
    <citation type="submission" date="2023-06" db="EMBL/GenBank/DDBJ databases">
        <authorList>
            <consortium name="Clinical and Environmental Microbiology Branch: Whole genome sequencing antimicrobial resistance pathogens in the healthcare setting"/>
        </authorList>
    </citation>
    <scope>NUCLEOTIDE SEQUENCE</scope>
    <source>
        <strain evidence="19">2021CK-01020</strain>
    </source>
</reference>
<feature type="transmembrane region" description="Helical" evidence="9">
    <location>
        <begin position="6"/>
        <end position="21"/>
    </location>
</feature>
<dbReference type="eggNOG" id="COG1285">
    <property type="taxonomic scope" value="Bacteria"/>
</dbReference>
<protein>
    <recommendedName>
        <fullName evidence="3 9">Protein MgtC</fullName>
    </recommendedName>
</protein>
<dbReference type="OMA" id="IMREEGN"/>
<evidence type="ECO:0000259" key="10">
    <source>
        <dbReference type="Pfam" id="PF02308"/>
    </source>
</evidence>
<dbReference type="Proteomes" id="UP000045039">
    <property type="component" value="Unassembled WGS sequence"/>
</dbReference>
<reference evidence="18 24" key="5">
    <citation type="submission" date="2017-08" db="EMBL/GenBank/DDBJ databases">
        <authorList>
            <person name="Feschi L."/>
            <person name="Jeukens J."/>
            <person name="Emond-Rheault J.-G."/>
            <person name="Kukavica-Ibrulj I."/>
            <person name="Boyle B."/>
            <person name="Levesque R.C."/>
        </authorList>
    </citation>
    <scope>NUCLEOTIDE SEQUENCE [LARGE SCALE GENOMIC DNA]</scope>
    <source>
        <strain evidence="18 24">PA-W36</strain>
    </source>
</reference>
<reference evidence="17 23" key="7">
    <citation type="submission" date="2018-08" db="EMBL/GenBank/DDBJ databases">
        <title>Recombination of ecologically and evolutionarily significant loci maintains genetic cohesion in the Pseudomonas syringae species complex.</title>
        <authorList>
            <person name="Dillon M."/>
            <person name="Thakur S."/>
            <person name="Almeida R.N.D."/>
            <person name="Weir B.S."/>
            <person name="Guttman D.S."/>
        </authorList>
    </citation>
    <scope>NUCLEOTIDE SEQUENCE [LARGE SCALE GENOMIC DNA]</scope>
    <source>
        <strain evidence="17 23">ICMP 7846</strain>
    </source>
</reference>
<organism evidence="16 22">
    <name type="scientific">Pseudomonas aeruginosa</name>
    <dbReference type="NCBI Taxonomy" id="287"/>
    <lineage>
        <taxon>Bacteria</taxon>
        <taxon>Pseudomonadati</taxon>
        <taxon>Pseudomonadota</taxon>
        <taxon>Gammaproteobacteria</taxon>
        <taxon>Pseudomonadales</taxon>
        <taxon>Pseudomonadaceae</taxon>
        <taxon>Pseudomonas</taxon>
    </lineage>
</organism>
<dbReference type="EMBL" id="WOAD01000017">
    <property type="protein sequence ID" value="MUI37210.1"/>
    <property type="molecule type" value="Genomic_DNA"/>
</dbReference>
<dbReference type="InterPro" id="IPR048640">
    <property type="entry name" value="MgtC-like_C"/>
</dbReference>
<dbReference type="Proteomes" id="UP000284767">
    <property type="component" value="Unassembled WGS sequence"/>
</dbReference>
<feature type="transmembrane region" description="Helical" evidence="9">
    <location>
        <begin position="99"/>
        <end position="125"/>
    </location>
</feature>
<evidence type="ECO:0000256" key="5">
    <source>
        <dbReference type="ARBA" id="ARBA00022692"/>
    </source>
</evidence>
<dbReference type="Proteomes" id="UP000644192">
    <property type="component" value="Unassembled WGS sequence"/>
</dbReference>
<dbReference type="KEGG" id="paeb:NCGM1900_3964"/>
<evidence type="ECO:0000256" key="6">
    <source>
        <dbReference type="ARBA" id="ARBA00022989"/>
    </source>
</evidence>
<feature type="domain" description="MgtC-like C-terminal" evidence="11">
    <location>
        <begin position="146"/>
        <end position="223"/>
    </location>
</feature>
<evidence type="ECO:0000259" key="11">
    <source>
        <dbReference type="Pfam" id="PF21770"/>
    </source>
</evidence>
<evidence type="ECO:0000256" key="3">
    <source>
        <dbReference type="ARBA" id="ARBA00013833"/>
    </source>
</evidence>
<evidence type="ECO:0000256" key="7">
    <source>
        <dbReference type="ARBA" id="ARBA00023136"/>
    </source>
</evidence>
<evidence type="ECO:0000313" key="20">
    <source>
        <dbReference type="Proteomes" id="UP000045039"/>
    </source>
</evidence>
<dbReference type="Pfam" id="PF21770">
    <property type="entry name" value="MgtC_SapB_C"/>
    <property type="match status" value="1"/>
</dbReference>
<reference evidence="16 22" key="6">
    <citation type="submission" date="2018-07" db="EMBL/GenBank/DDBJ databases">
        <title>Mechanisms of high-level aminoglycoside resistance among Gram-negative pathogens in Brazil.</title>
        <authorList>
            <person name="Ballaben A.S."/>
            <person name="Darini A.L.C."/>
            <person name="Doi Y."/>
        </authorList>
    </citation>
    <scope>NUCLEOTIDE SEQUENCE [LARGE SCALE GENOMIC DNA]</scope>
    <source>
        <strain evidence="16 22">B2-305</strain>
    </source>
</reference>
<evidence type="ECO:0000256" key="8">
    <source>
        <dbReference type="ARBA" id="ARBA00025369"/>
    </source>
</evidence>
<name>A0A071KZ22_PSEAI</name>
<comment type="subcellular location">
    <subcellularLocation>
        <location evidence="9">Cell inner membrane</location>
        <topology evidence="9">Multi-pass membrane protein</topology>
    </subcellularLocation>
    <subcellularLocation>
        <location evidence="1">Cell membrane</location>
        <topology evidence="1">Multi-pass membrane protein</topology>
    </subcellularLocation>
</comment>
<dbReference type="EMBL" id="RBSQ01000411">
    <property type="protein sequence ID" value="RMS58661.1"/>
    <property type="molecule type" value="Genomic_DNA"/>
</dbReference>
<evidence type="ECO:0000313" key="17">
    <source>
        <dbReference type="EMBL" id="RMS58661.1"/>
    </source>
</evidence>
<dbReference type="Proteomes" id="UP000270834">
    <property type="component" value="Unassembled WGS sequence"/>
</dbReference>
<reference evidence="20" key="1">
    <citation type="submission" date="2015-06" db="EMBL/GenBank/DDBJ databases">
        <authorList>
            <person name="Radhakrishnan Rajesh"/>
            <person name="Underwood Anthony"/>
            <person name="Al-Shahib Ali"/>
        </authorList>
    </citation>
    <scope>NUCLEOTIDE SEQUENCE [LARGE SCALE GENOMIC DNA]</scope>
    <source>
        <strain evidence="20">P19_London_7_VIM_2_05_10</strain>
    </source>
</reference>
<evidence type="ECO:0000313" key="18">
    <source>
        <dbReference type="EMBL" id="RPM07628.1"/>
    </source>
</evidence>
<evidence type="ECO:0000313" key="22">
    <source>
        <dbReference type="Proteomes" id="UP000253594"/>
    </source>
</evidence>
<evidence type="ECO:0000313" key="25">
    <source>
        <dbReference type="Proteomes" id="UP000433532"/>
    </source>
</evidence>
<keyword evidence="9" id="KW-0997">Cell inner membrane</keyword>
<reference evidence="15" key="3">
    <citation type="submission" date="2017-05" db="EMBL/GenBank/DDBJ databases">
        <authorList>
            <person name="Song R."/>
            <person name="Chenine A.L."/>
            <person name="Ruprecht R.M."/>
        </authorList>
    </citation>
    <scope>NUCLEOTIDE SEQUENCE [LARGE SCALE GENOMIC DNA]</scope>
    <source>
        <strain evidence="15">S567_C10_BS</strain>
    </source>
</reference>
<evidence type="ECO:0000313" key="21">
    <source>
        <dbReference type="Proteomes" id="UP000194857"/>
    </source>
</evidence>
<dbReference type="Pfam" id="PF02308">
    <property type="entry name" value="MgtC"/>
    <property type="match status" value="1"/>
</dbReference>
<dbReference type="EMBL" id="WXZT01000006">
    <property type="protein sequence ID" value="MZZ12720.1"/>
    <property type="molecule type" value="Genomic_DNA"/>
</dbReference>
<dbReference type="GO" id="GO:0005886">
    <property type="term" value="C:plasma membrane"/>
    <property type="evidence" value="ECO:0007669"/>
    <property type="project" value="UniProtKB-SubCell"/>
</dbReference>
<feature type="transmembrane region" description="Helical" evidence="9">
    <location>
        <begin position="58"/>
        <end position="78"/>
    </location>
</feature>
<dbReference type="Proteomes" id="UP000433532">
    <property type="component" value="Unassembled WGS sequence"/>
</dbReference>
<keyword evidence="6 9" id="KW-1133">Transmembrane helix</keyword>
<dbReference type="PRINTS" id="PR01837">
    <property type="entry name" value="MGTCSAPBPROT"/>
</dbReference>
<dbReference type="PANTHER" id="PTHR33778:SF3">
    <property type="entry name" value="PROTEIN MGTC"/>
    <property type="match status" value="1"/>
</dbReference>
<dbReference type="Proteomes" id="UP000194857">
    <property type="component" value="Unassembled WGS sequence"/>
</dbReference>
<dbReference type="EMBL" id="CVVU01000188">
    <property type="protein sequence ID" value="CRO85298.1"/>
    <property type="molecule type" value="Genomic_DNA"/>
</dbReference>
<dbReference type="EMBL" id="NFFZ01000006">
    <property type="protein sequence ID" value="OTI61778.1"/>
    <property type="molecule type" value="Genomic_DNA"/>
</dbReference>
<keyword evidence="4" id="KW-1003">Cell membrane</keyword>
<evidence type="ECO:0000313" key="13">
    <source>
        <dbReference type="EMBL" id="MUI37210.1"/>
    </source>
</evidence>
<reference evidence="12" key="2">
    <citation type="submission" date="2015-06" db="EMBL/GenBank/DDBJ databases">
        <authorList>
            <person name="Radhakrishnan R."/>
            <person name="Underwood A."/>
            <person name="Al-Shahib A."/>
        </authorList>
    </citation>
    <scope>NUCLEOTIDE SEQUENCE</scope>
    <source>
        <strain evidence="12">P19_London_7_VIM_2_05_10</strain>
    </source>
</reference>
<evidence type="ECO:0000313" key="14">
    <source>
        <dbReference type="EMBL" id="MZZ12720.1"/>
    </source>
</evidence>
<dbReference type="SMR" id="A0A071KZ22"/>
<dbReference type="EMBL" id="CP136986">
    <property type="protein sequence ID" value="WOS80818.1"/>
    <property type="molecule type" value="Genomic_DNA"/>
</dbReference>
<dbReference type="Gene3D" id="3.30.70.260">
    <property type="match status" value="1"/>
</dbReference>
<accession>A0A1S1C9T4</accession>
<dbReference type="EMBL" id="NSNE01000020">
    <property type="protein sequence ID" value="RPM07628.1"/>
    <property type="molecule type" value="Genomic_DNA"/>
</dbReference>
<dbReference type="Proteomes" id="UP001297540">
    <property type="component" value="Chromosome"/>
</dbReference>
<evidence type="ECO:0000256" key="2">
    <source>
        <dbReference type="ARBA" id="ARBA00009298"/>
    </source>
</evidence>
<comment type="function">
    <text evidence="8">Virulence factor required for growth in low Mg(2+) medium and for intramacrophage survival. May be involved in regulating membrane potential by activating Na(+)/K(+)-ATPase.</text>
</comment>
<reference evidence="13 25" key="9">
    <citation type="submission" date="2019-11" db="EMBL/GenBank/DDBJ databases">
        <title>Genomes of ocular Pseudomonas aeruginosa isolates.</title>
        <authorList>
            <person name="Khan M."/>
            <person name="Rice S.A."/>
            <person name="Willcox M.D.P."/>
            <person name="Stapleton F."/>
        </authorList>
    </citation>
    <scope>NUCLEOTIDE SEQUENCE [LARGE SCALE GENOMIC DNA]</scope>
    <source>
        <strain evidence="13 25">PA221</strain>
    </source>
</reference>
<sequence>MTPEIAIGLVTALGLGALVGLERQWRQRSSGMATHAMVALGAASFSILPLLLDNEVSVTRMAAQVVSGIGFLGAGVIMRDGLSVRGLSTAASIWSTGAIGVLAGSGFILAACMTTALIVIANLFLPALGRVVDRHTSGEAEQERFYQISVSCEARNEALVRMQLLQRMGDNRLNLQSLESHALKGSGNVEVNAVVFTLHKEDSLVEQMVGELCLAPQVTAASWVMNPAAE</sequence>
<evidence type="ECO:0000313" key="16">
    <source>
        <dbReference type="EMBL" id="RCI75878.1"/>
    </source>
</evidence>
<dbReference type="AlphaFoldDB" id="A0A071KZ22"/>
<feature type="transmembrane region" description="Helical" evidence="9">
    <location>
        <begin position="33"/>
        <end position="52"/>
    </location>
</feature>
<evidence type="ECO:0000313" key="19">
    <source>
        <dbReference type="EMBL" id="WOS80818.1"/>
    </source>
</evidence>
<evidence type="ECO:0000313" key="12">
    <source>
        <dbReference type="EMBL" id="CRO85298.1"/>
    </source>
</evidence>
<proteinExistence type="inferred from homology"/>
<reference evidence="21" key="4">
    <citation type="submission" date="2017-05" db="EMBL/GenBank/DDBJ databases">
        <authorList>
            <person name="Giani T."/>
            <person name="Arena F."/>
            <person name="Pollini S."/>
            <person name="Di Pilato V."/>
            <person name="D'Andrea M.M."/>
            <person name="Henrici De Angelis L."/>
            <person name="Bassetti M."/>
            <person name="Rossolini G.M."/>
        </authorList>
    </citation>
    <scope>NUCLEOTIDE SEQUENCE [LARGE SCALE GENOMIC DNA]</scope>
    <source>
        <strain evidence="21">S567_C10_BS</strain>
    </source>
</reference>
<dbReference type="PANTHER" id="PTHR33778">
    <property type="entry name" value="PROTEIN MGTC"/>
    <property type="match status" value="1"/>
</dbReference>
<dbReference type="InterPro" id="IPR003416">
    <property type="entry name" value="MgtC/SapB/SrpB/YhiD_fam"/>
</dbReference>
<accession>A0A071KZ22</accession>
<evidence type="ECO:0000313" key="23">
    <source>
        <dbReference type="Proteomes" id="UP000270834"/>
    </source>
</evidence>
<keyword evidence="7 9" id="KW-0472">Membrane</keyword>
<evidence type="ECO:0000313" key="24">
    <source>
        <dbReference type="Proteomes" id="UP000284767"/>
    </source>
</evidence>
<dbReference type="EMBL" id="QORE01000108">
    <property type="protein sequence ID" value="RCI75878.1"/>
    <property type="molecule type" value="Genomic_DNA"/>
</dbReference>